<evidence type="ECO:0000256" key="2">
    <source>
        <dbReference type="SAM" id="SignalP"/>
    </source>
</evidence>
<feature type="chain" id="PRO_5040993977" description="Lipoprotein" evidence="2">
    <location>
        <begin position="27"/>
        <end position="397"/>
    </location>
</feature>
<keyword evidence="2" id="KW-0732">Signal</keyword>
<dbReference type="EMBL" id="JAMOIL010000012">
    <property type="protein sequence ID" value="MCM0620789.1"/>
    <property type="molecule type" value="Genomic_DNA"/>
</dbReference>
<evidence type="ECO:0000256" key="1">
    <source>
        <dbReference type="SAM" id="MobiDB-lite"/>
    </source>
</evidence>
<accession>A0A9X2DA24</accession>
<evidence type="ECO:0008006" key="5">
    <source>
        <dbReference type="Google" id="ProtNLM"/>
    </source>
</evidence>
<dbReference type="PROSITE" id="PS51257">
    <property type="entry name" value="PROKAR_LIPOPROTEIN"/>
    <property type="match status" value="1"/>
</dbReference>
<feature type="region of interest" description="Disordered" evidence="1">
    <location>
        <begin position="368"/>
        <end position="397"/>
    </location>
</feature>
<dbReference type="AlphaFoldDB" id="A0A9X2DA24"/>
<gene>
    <name evidence="3" type="ORF">M8330_10845</name>
</gene>
<comment type="caution">
    <text evidence="3">The sequence shown here is derived from an EMBL/GenBank/DDBJ whole genome shotgun (WGS) entry which is preliminary data.</text>
</comment>
<reference evidence="3" key="1">
    <citation type="submission" date="2022-05" db="EMBL/GenBank/DDBJ databases">
        <authorList>
            <person name="Tuo L."/>
        </authorList>
    </citation>
    <scope>NUCLEOTIDE SEQUENCE</scope>
    <source>
        <strain evidence="3">BSK12Z-4</strain>
    </source>
</reference>
<feature type="signal peptide" evidence="2">
    <location>
        <begin position="1"/>
        <end position="26"/>
    </location>
</feature>
<keyword evidence="4" id="KW-1185">Reference proteome</keyword>
<proteinExistence type="predicted"/>
<protein>
    <recommendedName>
        <fullName evidence="5">Lipoprotein</fullName>
    </recommendedName>
</protein>
<evidence type="ECO:0000313" key="4">
    <source>
        <dbReference type="Proteomes" id="UP001139485"/>
    </source>
</evidence>
<feature type="compositionally biased region" description="Low complexity" evidence="1">
    <location>
        <begin position="372"/>
        <end position="397"/>
    </location>
</feature>
<name>A0A9X2DA24_9ACTN</name>
<dbReference type="RefSeq" id="WP_250052286.1">
    <property type="nucleotide sequence ID" value="NZ_JAMJPH010000003.1"/>
</dbReference>
<dbReference type="Proteomes" id="UP001139485">
    <property type="component" value="Unassembled WGS sequence"/>
</dbReference>
<evidence type="ECO:0000313" key="3">
    <source>
        <dbReference type="EMBL" id="MCM0620789.1"/>
    </source>
</evidence>
<sequence length="397" mass="42318">MKTLTRPGRRTGAAAAIVTLALVAAACGDGDSDTAASPDATVTVTAAASSDDSDTTGGDATTEQRFFNDASVWNTRADDLAVDPRSDRMLSLAMTRIGWEEKRNGQFVRVVNEVTDPLWINTVEWTVPVVAGGTPTEVTCRQKTCGDGDDTITLDIPEDVDPYPEYDGWYTILDTQNSVAYDLWRARREDDGSISYHYMKKWNLDGSGWQTAGEVSARGSGLPLFAGLIRPAELETGTIDHALAIAVPAPSSDFYVSPASSTDGNGRAASLPIGARIRLKGDVTFRAPRDADGNRITLTADQKRYADALVLALRTYGAIVVERAEVPTLYAQRDVTADLLTGQELQGLTLDDFEVTTVGKKYRYPTPEKVAESAAGTEGATASATADASTTESAGSN</sequence>
<organism evidence="3 4">
    <name type="scientific">Nocardioides bruguierae</name>
    <dbReference type="NCBI Taxonomy" id="2945102"/>
    <lineage>
        <taxon>Bacteria</taxon>
        <taxon>Bacillati</taxon>
        <taxon>Actinomycetota</taxon>
        <taxon>Actinomycetes</taxon>
        <taxon>Propionibacteriales</taxon>
        <taxon>Nocardioidaceae</taxon>
        <taxon>Nocardioides</taxon>
    </lineage>
</organism>